<dbReference type="Pfam" id="PF01129">
    <property type="entry name" value="ART"/>
    <property type="match status" value="1"/>
</dbReference>
<organism evidence="8 9">
    <name type="scientific">Collichthys lucidus</name>
    <name type="common">Big head croaker</name>
    <name type="synonym">Sciaena lucida</name>
    <dbReference type="NCBI Taxonomy" id="240159"/>
    <lineage>
        <taxon>Eukaryota</taxon>
        <taxon>Metazoa</taxon>
        <taxon>Chordata</taxon>
        <taxon>Craniata</taxon>
        <taxon>Vertebrata</taxon>
        <taxon>Euteleostomi</taxon>
        <taxon>Actinopterygii</taxon>
        <taxon>Neopterygii</taxon>
        <taxon>Teleostei</taxon>
        <taxon>Neoteleostei</taxon>
        <taxon>Acanthomorphata</taxon>
        <taxon>Eupercaria</taxon>
        <taxon>Sciaenidae</taxon>
        <taxon>Collichthys</taxon>
    </lineage>
</organism>
<comment type="similarity">
    <text evidence="1 7">Belongs to the Arg-specific ADP-ribosyltransferase family.</text>
</comment>
<dbReference type="Proteomes" id="UP000298787">
    <property type="component" value="Chromosome 3"/>
</dbReference>
<keyword evidence="7" id="KW-0520">NAD</keyword>
<evidence type="ECO:0000256" key="7">
    <source>
        <dbReference type="RuleBase" id="RU361228"/>
    </source>
</evidence>
<sequence>MGLICGFTTRNFSFLKTYCACRRGEQPFKMWHTRKLLFVAIIFTALCDKVTAQLLDMGPNSGDFLYEACREEVLKKVIDSGLLRQELEQSQSFQKAWNTSGTCSELIPGGTKEHTTALLTYLKADEDFIKEFNQAMVTNGANESTYENDFHFKSLHFLIMDSLMLLKPNECKTVYLSVDGQKKLPLGSKKRLSGFTKAFLSYKDMMKHDDPYDRTLFNITSCFFATLGKNICAQEDVALLSQAEVFTVRTVNKIITDDDEYTVIALESAGERSTDICHIFSRSPADVSTQWLVLTLVALSLFVFNC</sequence>
<dbReference type="AlphaFoldDB" id="A0A4U5U2E0"/>
<evidence type="ECO:0000313" key="9">
    <source>
        <dbReference type="Proteomes" id="UP000298787"/>
    </source>
</evidence>
<dbReference type="PRINTS" id="PR00970">
    <property type="entry name" value="RIBTRNSFRASE"/>
</dbReference>
<evidence type="ECO:0000313" key="8">
    <source>
        <dbReference type="EMBL" id="TKS68267.1"/>
    </source>
</evidence>
<evidence type="ECO:0000256" key="3">
    <source>
        <dbReference type="ARBA" id="ARBA00022679"/>
    </source>
</evidence>
<evidence type="ECO:0000256" key="6">
    <source>
        <dbReference type="ARBA" id="ARBA00047597"/>
    </source>
</evidence>
<dbReference type="InterPro" id="IPR000768">
    <property type="entry name" value="ART"/>
</dbReference>
<comment type="catalytic activity">
    <reaction evidence="6 7">
        <text>L-arginyl-[protein] + NAD(+) = N(omega)-(ADP-D-ribosyl)-L-arginyl-[protein] + nicotinamide + H(+)</text>
        <dbReference type="Rhea" id="RHEA:19149"/>
        <dbReference type="Rhea" id="RHEA-COMP:10532"/>
        <dbReference type="Rhea" id="RHEA-COMP:15087"/>
        <dbReference type="ChEBI" id="CHEBI:15378"/>
        <dbReference type="ChEBI" id="CHEBI:17154"/>
        <dbReference type="ChEBI" id="CHEBI:29965"/>
        <dbReference type="ChEBI" id="CHEBI:57540"/>
        <dbReference type="ChEBI" id="CHEBI:142554"/>
        <dbReference type="EC" id="2.4.2.31"/>
    </reaction>
</comment>
<keyword evidence="2 7" id="KW-0328">Glycosyltransferase</keyword>
<dbReference type="PANTHER" id="PTHR10339">
    <property type="entry name" value="ADP-RIBOSYLTRANSFERASE"/>
    <property type="match status" value="1"/>
</dbReference>
<dbReference type="EMBL" id="CM014080">
    <property type="protein sequence ID" value="TKS68267.1"/>
    <property type="molecule type" value="Genomic_DNA"/>
</dbReference>
<keyword evidence="5 7" id="KW-0521">NADP</keyword>
<gene>
    <name evidence="8" type="ORF">D9C73_002328</name>
</gene>
<dbReference type="GO" id="GO:0016779">
    <property type="term" value="F:nucleotidyltransferase activity"/>
    <property type="evidence" value="ECO:0007669"/>
    <property type="project" value="UniProtKB-KW"/>
</dbReference>
<keyword evidence="3 7" id="KW-0808">Transferase</keyword>
<dbReference type="Gene3D" id="3.90.176.10">
    <property type="entry name" value="Toxin ADP-ribosyltransferase, Chain A, domain 1"/>
    <property type="match status" value="1"/>
</dbReference>
<keyword evidence="4" id="KW-0548">Nucleotidyltransferase</keyword>
<evidence type="ECO:0000256" key="1">
    <source>
        <dbReference type="ARBA" id="ARBA00009558"/>
    </source>
</evidence>
<proteinExistence type="inferred from homology"/>
<dbReference type="EC" id="2.4.2.31" evidence="7"/>
<evidence type="ECO:0000256" key="4">
    <source>
        <dbReference type="ARBA" id="ARBA00022695"/>
    </source>
</evidence>
<keyword evidence="9" id="KW-1185">Reference proteome</keyword>
<evidence type="ECO:0000256" key="5">
    <source>
        <dbReference type="ARBA" id="ARBA00022857"/>
    </source>
</evidence>
<dbReference type="InterPro" id="IPR050999">
    <property type="entry name" value="ADP-ribosyltransferase_ARG"/>
</dbReference>
<dbReference type="GO" id="GO:0003950">
    <property type="term" value="F:NAD+ poly-ADP-ribosyltransferase activity"/>
    <property type="evidence" value="ECO:0007669"/>
    <property type="project" value="TreeGrafter"/>
</dbReference>
<dbReference type="STRING" id="240159.A0A4U5U2E0"/>
<dbReference type="GO" id="GO:0106274">
    <property type="term" value="F:NAD+-protein-arginine ADP-ribosyltransferase activity"/>
    <property type="evidence" value="ECO:0007669"/>
    <property type="project" value="UniProtKB-EC"/>
</dbReference>
<dbReference type="SUPFAM" id="SSF56399">
    <property type="entry name" value="ADP-ribosylation"/>
    <property type="match status" value="1"/>
</dbReference>
<reference evidence="8 9" key="1">
    <citation type="submission" date="2019-01" db="EMBL/GenBank/DDBJ databases">
        <title>Genome Assembly of Collichthys lucidus.</title>
        <authorList>
            <person name="Cai M."/>
            <person name="Xiao S."/>
        </authorList>
    </citation>
    <scope>NUCLEOTIDE SEQUENCE [LARGE SCALE GENOMIC DNA]</scope>
    <source>
        <strain evidence="8">JT15FE1705JMU</strain>
        <tissue evidence="8">Muscle</tissue>
    </source>
</reference>
<accession>A0A4U5U2E0</accession>
<dbReference type="PANTHER" id="PTHR10339:SF27">
    <property type="entry name" value="NAD(P)(+)--ARGININE ADP-RIBOSYLTRANSFERASE"/>
    <property type="match status" value="1"/>
</dbReference>
<name>A0A4U5U2E0_COLLU</name>
<protein>
    <recommendedName>
        <fullName evidence="7">NAD(P)(+)--arginine ADP-ribosyltransferase</fullName>
        <ecNumber evidence="7">2.4.2.31</ecNumber>
    </recommendedName>
    <alternativeName>
        <fullName evidence="7">Mono(ADP-ribosyl)transferase</fullName>
    </alternativeName>
</protein>
<evidence type="ECO:0000256" key="2">
    <source>
        <dbReference type="ARBA" id="ARBA00022676"/>
    </source>
</evidence>